<protein>
    <recommendedName>
        <fullName evidence="1">SnoaL-like domain-containing protein</fullName>
    </recommendedName>
</protein>
<sequence>MTTDKNLKLVHTFITALSEGNFEGIIDTLHPNVTLNFPYGPEPLVPRVCQGKETATALLRSSLSLVTPMNFFNVDVKPLVTPGEFICTYESDAKVIATDRPYKNRYISHFTVNDGLISSFTEYFDPTSLVTAFGGSIVLPEV</sequence>
<dbReference type="Pfam" id="PF12680">
    <property type="entry name" value="SnoaL_2"/>
    <property type="match status" value="1"/>
</dbReference>
<accession>A0A2K0WS11</accession>
<dbReference type="OrthoDB" id="5466578at2759"/>
<dbReference type="Gene3D" id="3.10.450.50">
    <property type="match status" value="1"/>
</dbReference>
<dbReference type="InterPro" id="IPR032710">
    <property type="entry name" value="NTF2-like_dom_sf"/>
</dbReference>
<dbReference type="SUPFAM" id="SSF54427">
    <property type="entry name" value="NTF2-like"/>
    <property type="match status" value="1"/>
</dbReference>
<dbReference type="EMBL" id="MTQA01000033">
    <property type="protein sequence ID" value="PNP85026.1"/>
    <property type="molecule type" value="Genomic_DNA"/>
</dbReference>
<keyword evidence="3" id="KW-1185">Reference proteome</keyword>
<comment type="caution">
    <text evidence="2">The sequence shown here is derived from an EMBL/GenBank/DDBJ whole genome shotgun (WGS) entry which is preliminary data.</text>
</comment>
<feature type="domain" description="SnoaL-like" evidence="1">
    <location>
        <begin position="10"/>
        <end position="119"/>
    </location>
</feature>
<dbReference type="Proteomes" id="UP000236664">
    <property type="component" value="Unassembled WGS sequence"/>
</dbReference>
<evidence type="ECO:0000313" key="3">
    <source>
        <dbReference type="Proteomes" id="UP000236664"/>
    </source>
</evidence>
<organism evidence="2 3">
    <name type="scientific">Gibberella nygamai</name>
    <name type="common">Bean root rot disease fungus</name>
    <name type="synonym">Fusarium nygamai</name>
    <dbReference type="NCBI Taxonomy" id="42673"/>
    <lineage>
        <taxon>Eukaryota</taxon>
        <taxon>Fungi</taxon>
        <taxon>Dikarya</taxon>
        <taxon>Ascomycota</taxon>
        <taxon>Pezizomycotina</taxon>
        <taxon>Sordariomycetes</taxon>
        <taxon>Hypocreomycetidae</taxon>
        <taxon>Hypocreales</taxon>
        <taxon>Nectriaceae</taxon>
        <taxon>Fusarium</taxon>
        <taxon>Fusarium fujikuroi species complex</taxon>
    </lineage>
</organism>
<dbReference type="AlphaFoldDB" id="A0A2K0WS11"/>
<proteinExistence type="predicted"/>
<evidence type="ECO:0000259" key="1">
    <source>
        <dbReference type="Pfam" id="PF12680"/>
    </source>
</evidence>
<gene>
    <name evidence="2" type="ORF">FNYG_01551</name>
</gene>
<reference evidence="2 3" key="1">
    <citation type="submission" date="2017-06" db="EMBL/GenBank/DDBJ databases">
        <title>Genome of Fusarium nygamai isolate CS10214.</title>
        <authorList>
            <person name="Gardiner D.M."/>
            <person name="Obanor F."/>
            <person name="Kazan K."/>
        </authorList>
    </citation>
    <scope>NUCLEOTIDE SEQUENCE [LARGE SCALE GENOMIC DNA]</scope>
    <source>
        <strain evidence="2 3">CS10214</strain>
    </source>
</reference>
<evidence type="ECO:0000313" key="2">
    <source>
        <dbReference type="EMBL" id="PNP85026.1"/>
    </source>
</evidence>
<name>A0A2K0WS11_GIBNY</name>
<dbReference type="InterPro" id="IPR037401">
    <property type="entry name" value="SnoaL-like"/>
</dbReference>